<dbReference type="Proteomes" id="UP000050463">
    <property type="component" value="Unassembled WGS sequence"/>
</dbReference>
<sequence>MKIQLSKVCFGLPMKSFFMDYTVSKKRELPVVKEFVIRLIYSLTSTSLETIQDYFGLTSKEMLAIVDDLQEENLVKWEDGKIKLTYYAMSKFTEEDGNLRPTFFEVTDEASPVEFELYSFQMLSTDVKRSGSQDFSISLNLPDECYRNLLSKAQSAFDKNFNLFRELVLKEDVFSEVKELYKINQVSDRYDSTLPLEVEYFVDTDFPNALKMEYVSNTVDEWDEDKAMFSLMDYTIEVDTTKDQHDSFNAYLEVSSDPLLVQYWDEKGRTLNIKAIVNHYENGLTKLNDDTFMLLGNFYTESNRDIITGRLEAIFEDKPENSGLIWLTNAESKTWGKTTDLSKFVDEVYGLFDKRKKTSKVVLGMACNSYQESMTLRDNFWKLSDADLMDLPAKFGGEDAEFMIIPGIMVASLFHVQLDDKRDISFPVGYVSFEPKFIAEISDKLLNWTTHQPKYNDFFEKKGVKEEQKVRNKLFMPILQQDIE</sequence>
<reference evidence="1 2" key="1">
    <citation type="submission" date="2015-08" db="EMBL/GenBank/DDBJ databases">
        <title>Draft Genome Sequence of Vibrio splendidus UCD-SED7.</title>
        <authorList>
            <person name="Lee R.D."/>
            <person name="Lang J.M."/>
            <person name="Coil D.A."/>
            <person name="Jospin G."/>
            <person name="Eisen J.A."/>
        </authorList>
    </citation>
    <scope>NUCLEOTIDE SEQUENCE [LARGE SCALE GENOMIC DNA]</scope>
    <source>
        <strain evidence="1 2">UCD-SED7</strain>
    </source>
</reference>
<evidence type="ECO:0000313" key="2">
    <source>
        <dbReference type="Proteomes" id="UP000050463"/>
    </source>
</evidence>
<accession>A0A837NUY3</accession>
<organism evidence="1 2">
    <name type="scientific">Vibrio splendidus</name>
    <dbReference type="NCBI Taxonomy" id="29497"/>
    <lineage>
        <taxon>Bacteria</taxon>
        <taxon>Pseudomonadati</taxon>
        <taxon>Pseudomonadota</taxon>
        <taxon>Gammaproteobacteria</taxon>
        <taxon>Vibrionales</taxon>
        <taxon>Vibrionaceae</taxon>
        <taxon>Vibrio</taxon>
    </lineage>
</organism>
<proteinExistence type="predicted"/>
<evidence type="ECO:0000313" key="1">
    <source>
        <dbReference type="EMBL" id="KPL95654.1"/>
    </source>
</evidence>
<dbReference type="AlphaFoldDB" id="A0A837NUY3"/>
<comment type="caution">
    <text evidence="1">The sequence shown here is derived from an EMBL/GenBank/DDBJ whole genome shotgun (WGS) entry which is preliminary data.</text>
</comment>
<dbReference type="RefSeq" id="WP_054546767.1">
    <property type="nucleotide sequence ID" value="NZ_LIZK01000002.1"/>
</dbReference>
<dbReference type="EMBL" id="LIZK01000002">
    <property type="protein sequence ID" value="KPL95654.1"/>
    <property type="molecule type" value="Genomic_DNA"/>
</dbReference>
<protein>
    <submittedName>
        <fullName evidence="1">Uncharacterized protein</fullName>
    </submittedName>
</protein>
<name>A0A837NUY3_VIBSP</name>
<gene>
    <name evidence="1" type="ORF">AN168_08410</name>
</gene>